<dbReference type="PROSITE" id="PS00635">
    <property type="entry name" value="PILI_CHAPERONE"/>
    <property type="match status" value="1"/>
</dbReference>
<evidence type="ECO:0000313" key="13">
    <source>
        <dbReference type="Proteomes" id="UP000218796"/>
    </source>
</evidence>
<dbReference type="SUPFAM" id="SSF49354">
    <property type="entry name" value="PapD-like"/>
    <property type="match status" value="1"/>
</dbReference>
<keyword evidence="5" id="KW-0574">Periplasm</keyword>
<dbReference type="AlphaFoldDB" id="A0A2A2MHN0"/>
<comment type="caution">
    <text evidence="12">The sequence shown here is derived from an EMBL/GenBank/DDBJ whole genome shotgun (WGS) entry which is preliminary data.</text>
</comment>
<dbReference type="RefSeq" id="WP_008812909.1">
    <property type="nucleotide sequence ID" value="NZ_CATYOV010000012.1"/>
</dbReference>
<dbReference type="KEGG" id="hpar:AL518_17995"/>
<dbReference type="InterPro" id="IPR016147">
    <property type="entry name" value="Pili_assmbl_chaperone_N"/>
</dbReference>
<evidence type="ECO:0000256" key="4">
    <source>
        <dbReference type="ARBA" id="ARBA00022729"/>
    </source>
</evidence>
<keyword evidence="3" id="KW-1029">Fimbrium biogenesis</keyword>
<dbReference type="FunFam" id="2.60.40.10:FF:000458">
    <property type="entry name" value="Molecular chaperone FimC"/>
    <property type="match status" value="1"/>
</dbReference>
<keyword evidence="4 9" id="KW-0732">Signal</keyword>
<organism evidence="12 13">
    <name type="scientific">Hafnia paralvei</name>
    <dbReference type="NCBI Taxonomy" id="546367"/>
    <lineage>
        <taxon>Bacteria</taxon>
        <taxon>Pseudomonadati</taxon>
        <taxon>Pseudomonadota</taxon>
        <taxon>Gammaproteobacteria</taxon>
        <taxon>Enterobacterales</taxon>
        <taxon>Hafniaceae</taxon>
        <taxon>Hafnia</taxon>
    </lineage>
</organism>
<dbReference type="InterPro" id="IPR001829">
    <property type="entry name" value="Pili_assmbl_chaperone_bac"/>
</dbReference>
<comment type="subcellular location">
    <subcellularLocation>
        <location evidence="1 8">Periplasm</location>
    </subcellularLocation>
</comment>
<evidence type="ECO:0000256" key="6">
    <source>
        <dbReference type="ARBA" id="ARBA00023186"/>
    </source>
</evidence>
<name>A0A2A2MHN0_9GAMM</name>
<keyword evidence="6 8" id="KW-0143">Chaperone</keyword>
<dbReference type="InterPro" id="IPR018046">
    <property type="entry name" value="Pili_assmbl_chaperone_CS"/>
</dbReference>
<proteinExistence type="inferred from homology"/>
<evidence type="ECO:0000259" key="11">
    <source>
        <dbReference type="Pfam" id="PF02753"/>
    </source>
</evidence>
<evidence type="ECO:0000256" key="7">
    <source>
        <dbReference type="ARBA" id="ARBA00023319"/>
    </source>
</evidence>
<protein>
    <submittedName>
        <fullName evidence="12">Fimbrial assembly protein</fullName>
    </submittedName>
</protein>
<evidence type="ECO:0000313" key="12">
    <source>
        <dbReference type="EMBL" id="PAV98339.1"/>
    </source>
</evidence>
<dbReference type="GO" id="GO:0071555">
    <property type="term" value="P:cell wall organization"/>
    <property type="evidence" value="ECO:0007669"/>
    <property type="project" value="InterPro"/>
</dbReference>
<dbReference type="InterPro" id="IPR050643">
    <property type="entry name" value="Periplasmic_pilus_chap"/>
</dbReference>
<evidence type="ECO:0000256" key="9">
    <source>
        <dbReference type="SAM" id="SignalP"/>
    </source>
</evidence>
<dbReference type="Pfam" id="PF02753">
    <property type="entry name" value="PapD_C"/>
    <property type="match status" value="1"/>
</dbReference>
<accession>A0A2A2MHN0</accession>
<dbReference type="Pfam" id="PF00345">
    <property type="entry name" value="PapD_N"/>
    <property type="match status" value="1"/>
</dbReference>
<dbReference type="PRINTS" id="PR00969">
    <property type="entry name" value="CHAPERONPILI"/>
</dbReference>
<feature type="domain" description="Pili assembly chaperone N-terminal" evidence="10">
    <location>
        <begin position="25"/>
        <end position="141"/>
    </location>
</feature>
<evidence type="ECO:0000256" key="5">
    <source>
        <dbReference type="ARBA" id="ARBA00022764"/>
    </source>
</evidence>
<dbReference type="EMBL" id="NQMS01000001">
    <property type="protein sequence ID" value="PAV98339.1"/>
    <property type="molecule type" value="Genomic_DNA"/>
</dbReference>
<feature type="domain" description="Pili assembly chaperone C-terminal" evidence="11">
    <location>
        <begin position="166"/>
        <end position="222"/>
    </location>
</feature>
<comment type="similarity">
    <text evidence="2 8">Belongs to the periplasmic pilus chaperone family.</text>
</comment>
<dbReference type="PANTHER" id="PTHR30251">
    <property type="entry name" value="PILUS ASSEMBLY CHAPERONE"/>
    <property type="match status" value="1"/>
</dbReference>
<gene>
    <name evidence="12" type="ORF">CJD50_02390</name>
</gene>
<dbReference type="GO" id="GO:0030288">
    <property type="term" value="C:outer membrane-bounded periplasmic space"/>
    <property type="evidence" value="ECO:0007669"/>
    <property type="project" value="InterPro"/>
</dbReference>
<evidence type="ECO:0000259" key="10">
    <source>
        <dbReference type="Pfam" id="PF00345"/>
    </source>
</evidence>
<dbReference type="InterPro" id="IPR013783">
    <property type="entry name" value="Ig-like_fold"/>
</dbReference>
<dbReference type="InterPro" id="IPR016148">
    <property type="entry name" value="Pili_assmbl_chaperone_C"/>
</dbReference>
<dbReference type="SUPFAM" id="SSF49584">
    <property type="entry name" value="Periplasmic chaperone C-domain"/>
    <property type="match status" value="1"/>
</dbReference>
<feature type="chain" id="PRO_5030043201" evidence="9">
    <location>
        <begin position="23"/>
        <end position="244"/>
    </location>
</feature>
<dbReference type="PANTHER" id="PTHR30251:SF5">
    <property type="entry name" value="FIMBRIAL CHAPARONE PROTEIN"/>
    <property type="match status" value="1"/>
</dbReference>
<keyword evidence="7" id="KW-0393">Immunoglobulin domain</keyword>
<reference evidence="12 13" key="1">
    <citation type="submission" date="2017-08" db="EMBL/GenBank/DDBJ databases">
        <title>Draft Genome Sequence of Hafnia alvei CITHA-6 Isolated from Raw Bovine Milk.</title>
        <authorList>
            <person name="Culligan E.P."/>
            <person name="Mcsweeney A."/>
            <person name="O'Doherty C."/>
            <person name="Gleeson E."/>
            <person name="O'Riordan D."/>
            <person name="Sleator R.D."/>
        </authorList>
    </citation>
    <scope>NUCLEOTIDE SEQUENCE [LARGE SCALE GENOMIC DNA]</scope>
    <source>
        <strain evidence="12 13">CITHA-6</strain>
    </source>
</reference>
<dbReference type="GeneID" id="69637976"/>
<keyword evidence="13" id="KW-1185">Reference proteome</keyword>
<dbReference type="OrthoDB" id="9131059at2"/>
<evidence type="ECO:0000256" key="2">
    <source>
        <dbReference type="ARBA" id="ARBA00007399"/>
    </source>
</evidence>
<dbReference type="InterPro" id="IPR036316">
    <property type="entry name" value="Pili_assmbl_chap_C_dom_sf"/>
</dbReference>
<sequence>MKVSYSLVSLIWLLGVSSMINAAVLPDRTRLVLNETDKSVSVRLTNKSETLPYLAQSWIEDSEGKKTRNFISPLPPLLRLDPREQSQVRLMALPPLATLPKDRESLFYYNVREVPPRMEDKNAMQIAMQSRLKLFWRPKAIVLKAGAVMTWDKVDISQTANGINFKNNTPYYVTVGYIGLDGKTLIAGGNSIMVAPFDQETMTVKNLPSRFQIGYVGDYGGLTLYKISCNSVQSVCQNTAVLKE</sequence>
<evidence type="ECO:0000256" key="3">
    <source>
        <dbReference type="ARBA" id="ARBA00022558"/>
    </source>
</evidence>
<evidence type="ECO:0000256" key="8">
    <source>
        <dbReference type="RuleBase" id="RU003918"/>
    </source>
</evidence>
<dbReference type="Gene3D" id="2.60.40.10">
    <property type="entry name" value="Immunoglobulins"/>
    <property type="match status" value="2"/>
</dbReference>
<dbReference type="InterPro" id="IPR008962">
    <property type="entry name" value="PapD-like_sf"/>
</dbReference>
<feature type="signal peptide" evidence="9">
    <location>
        <begin position="1"/>
        <end position="22"/>
    </location>
</feature>
<dbReference type="Proteomes" id="UP000218796">
    <property type="component" value="Unassembled WGS sequence"/>
</dbReference>
<evidence type="ECO:0000256" key="1">
    <source>
        <dbReference type="ARBA" id="ARBA00004418"/>
    </source>
</evidence>